<dbReference type="PANTHER" id="PTHR13794:SF58">
    <property type="entry name" value="MITOCHONDRIAL ENOLASE SUPERFAMILY MEMBER 1"/>
    <property type="match status" value="1"/>
</dbReference>
<keyword evidence="3" id="KW-0460">Magnesium</keyword>
<evidence type="ECO:0000256" key="1">
    <source>
        <dbReference type="ARBA" id="ARBA00001946"/>
    </source>
</evidence>
<name>A0A382L1A0_9ZZZZ</name>
<dbReference type="GO" id="GO:0016052">
    <property type="term" value="P:carbohydrate catabolic process"/>
    <property type="evidence" value="ECO:0007669"/>
    <property type="project" value="TreeGrafter"/>
</dbReference>
<evidence type="ECO:0000259" key="4">
    <source>
        <dbReference type="SMART" id="SM00922"/>
    </source>
</evidence>
<dbReference type="PANTHER" id="PTHR13794">
    <property type="entry name" value="ENOLASE SUPERFAMILY, MANDELATE RACEMASE"/>
    <property type="match status" value="1"/>
</dbReference>
<dbReference type="InterPro" id="IPR013341">
    <property type="entry name" value="Mandelate_racemase_N_dom"/>
</dbReference>
<dbReference type="SUPFAM" id="SSF54826">
    <property type="entry name" value="Enolase N-terminal domain-like"/>
    <property type="match status" value="1"/>
</dbReference>
<comment type="cofactor">
    <cofactor evidence="1">
        <name>Mg(2+)</name>
        <dbReference type="ChEBI" id="CHEBI:18420"/>
    </cofactor>
</comment>
<accession>A0A382L1A0</accession>
<organism evidence="5">
    <name type="scientific">marine metagenome</name>
    <dbReference type="NCBI Taxonomy" id="408172"/>
    <lineage>
        <taxon>unclassified sequences</taxon>
        <taxon>metagenomes</taxon>
        <taxon>ecological metagenomes</taxon>
    </lineage>
</organism>
<dbReference type="InterPro" id="IPR013342">
    <property type="entry name" value="Mandelate_racemase_C"/>
</dbReference>
<dbReference type="Gene3D" id="3.20.20.120">
    <property type="entry name" value="Enolase-like C-terminal domain"/>
    <property type="match status" value="1"/>
</dbReference>
<dbReference type="Pfam" id="PF02746">
    <property type="entry name" value="MR_MLE_N"/>
    <property type="match status" value="1"/>
</dbReference>
<protein>
    <recommendedName>
        <fullName evidence="4">Mandelate racemase/muconate lactonizing enzyme C-terminal domain-containing protein</fullName>
    </recommendedName>
</protein>
<keyword evidence="2" id="KW-0479">Metal-binding</keyword>
<dbReference type="InterPro" id="IPR036849">
    <property type="entry name" value="Enolase-like_C_sf"/>
</dbReference>
<dbReference type="Gene3D" id="3.30.390.10">
    <property type="entry name" value="Enolase-like, N-terminal domain"/>
    <property type="match status" value="1"/>
</dbReference>
<gene>
    <name evidence="5" type="ORF">METZ01_LOCUS283334</name>
</gene>
<evidence type="ECO:0000313" key="5">
    <source>
        <dbReference type="EMBL" id="SVC30480.1"/>
    </source>
</evidence>
<dbReference type="InterPro" id="IPR029017">
    <property type="entry name" value="Enolase-like_N"/>
</dbReference>
<dbReference type="AlphaFoldDB" id="A0A382L1A0"/>
<evidence type="ECO:0000256" key="2">
    <source>
        <dbReference type="ARBA" id="ARBA00022723"/>
    </source>
</evidence>
<dbReference type="EMBL" id="UINC01084130">
    <property type="protein sequence ID" value="SVC30480.1"/>
    <property type="molecule type" value="Genomic_DNA"/>
</dbReference>
<dbReference type="InterPro" id="IPR029065">
    <property type="entry name" value="Enolase_C-like"/>
</dbReference>
<dbReference type="GO" id="GO:0016836">
    <property type="term" value="F:hydro-lyase activity"/>
    <property type="evidence" value="ECO:0007669"/>
    <property type="project" value="TreeGrafter"/>
</dbReference>
<dbReference type="InterPro" id="IPR046945">
    <property type="entry name" value="RHMD-like"/>
</dbReference>
<feature type="non-terminal residue" evidence="5">
    <location>
        <position position="296"/>
    </location>
</feature>
<dbReference type="GO" id="GO:0000287">
    <property type="term" value="F:magnesium ion binding"/>
    <property type="evidence" value="ECO:0007669"/>
    <property type="project" value="TreeGrafter"/>
</dbReference>
<proteinExistence type="predicted"/>
<dbReference type="SMART" id="SM00922">
    <property type="entry name" value="MR_MLE"/>
    <property type="match status" value="1"/>
</dbReference>
<reference evidence="5" key="1">
    <citation type="submission" date="2018-05" db="EMBL/GenBank/DDBJ databases">
        <authorList>
            <person name="Lanie J.A."/>
            <person name="Ng W.-L."/>
            <person name="Kazmierczak K.M."/>
            <person name="Andrzejewski T.M."/>
            <person name="Davidsen T.M."/>
            <person name="Wayne K.J."/>
            <person name="Tettelin H."/>
            <person name="Glass J.I."/>
            <person name="Rusch D."/>
            <person name="Podicherti R."/>
            <person name="Tsui H.-C.T."/>
            <person name="Winkler M.E."/>
        </authorList>
    </citation>
    <scope>NUCLEOTIDE SEQUENCE</scope>
</reference>
<dbReference type="SUPFAM" id="SSF51604">
    <property type="entry name" value="Enolase C-terminal domain-like"/>
    <property type="match status" value="1"/>
</dbReference>
<feature type="domain" description="Mandelate racemase/muconate lactonizing enzyme C-terminal" evidence="4">
    <location>
        <begin position="195"/>
        <end position="291"/>
    </location>
</feature>
<sequence>MSRIVNIDVVDLRVPTSDTLLGSDPFHKKPNYSSILTTLTTDDGLVGTSVNFTAGAGNDWIAYGVKDLAQLTKGQDLEDFAADPGSFYKLLIDHHQLRWLADGVARMAIGSIINAMWDLWAKKEGKPLWQPLVDLSPEKIVQSIDWRYLRDVLTPEEALEILQKGQDGRADRRAHFMSKRGPKAYSTAGWLGLTDQQIADTINEMKTFGFDCFKMKVGQDLQHDRERLRFIRKTIGDDALMMLDANQIWGVDEAIAYTEQLAEFRPHWIEEPTARDDVFGYRKIAEALAPHGIGVA</sequence>
<evidence type="ECO:0000256" key="3">
    <source>
        <dbReference type="ARBA" id="ARBA00022842"/>
    </source>
</evidence>
<dbReference type="Pfam" id="PF13378">
    <property type="entry name" value="MR_MLE_C"/>
    <property type="match status" value="1"/>
</dbReference>